<feature type="region of interest" description="Disordered" evidence="1">
    <location>
        <begin position="148"/>
        <end position="186"/>
    </location>
</feature>
<protein>
    <submittedName>
        <fullName evidence="2">Uncharacterized protein</fullName>
    </submittedName>
</protein>
<reference evidence="2" key="1">
    <citation type="journal article" date="2016" name="Nat. Genet.">
        <title>A high-quality carrot genome assembly provides new insights into carotenoid accumulation and asterid genome evolution.</title>
        <authorList>
            <person name="Iorizzo M."/>
            <person name="Ellison S."/>
            <person name="Senalik D."/>
            <person name="Zeng P."/>
            <person name="Satapoomin P."/>
            <person name="Huang J."/>
            <person name="Bowman M."/>
            <person name="Iovene M."/>
            <person name="Sanseverino W."/>
            <person name="Cavagnaro P."/>
            <person name="Yildiz M."/>
            <person name="Macko-Podgorni A."/>
            <person name="Moranska E."/>
            <person name="Grzebelus E."/>
            <person name="Grzebelus D."/>
            <person name="Ashrafi H."/>
            <person name="Zheng Z."/>
            <person name="Cheng S."/>
            <person name="Spooner D."/>
            <person name="Van Deynze A."/>
            <person name="Simon P."/>
        </authorList>
    </citation>
    <scope>NUCLEOTIDE SEQUENCE</scope>
    <source>
        <tissue evidence="2">Leaf</tissue>
    </source>
</reference>
<dbReference type="EMBL" id="CP093343">
    <property type="protein sequence ID" value="WOG81426.1"/>
    <property type="molecule type" value="Genomic_DNA"/>
</dbReference>
<organism evidence="2 3">
    <name type="scientific">Daucus carota subsp. sativus</name>
    <name type="common">Carrot</name>
    <dbReference type="NCBI Taxonomy" id="79200"/>
    <lineage>
        <taxon>Eukaryota</taxon>
        <taxon>Viridiplantae</taxon>
        <taxon>Streptophyta</taxon>
        <taxon>Embryophyta</taxon>
        <taxon>Tracheophyta</taxon>
        <taxon>Spermatophyta</taxon>
        <taxon>Magnoliopsida</taxon>
        <taxon>eudicotyledons</taxon>
        <taxon>Gunneridae</taxon>
        <taxon>Pentapetalae</taxon>
        <taxon>asterids</taxon>
        <taxon>campanulids</taxon>
        <taxon>Apiales</taxon>
        <taxon>Apiaceae</taxon>
        <taxon>Apioideae</taxon>
        <taxon>Scandiceae</taxon>
        <taxon>Daucinae</taxon>
        <taxon>Daucus</taxon>
        <taxon>Daucus sect. Daucus</taxon>
    </lineage>
</organism>
<name>A0AAF0W1F7_DAUCS</name>
<dbReference type="Proteomes" id="UP000077755">
    <property type="component" value="Chromosome 1"/>
</dbReference>
<gene>
    <name evidence="2" type="ORF">DCAR_0100573</name>
</gene>
<feature type="compositionally biased region" description="Basic and acidic residues" evidence="1">
    <location>
        <begin position="158"/>
        <end position="179"/>
    </location>
</feature>
<dbReference type="AlphaFoldDB" id="A0AAF0W1F7"/>
<feature type="region of interest" description="Disordered" evidence="1">
    <location>
        <begin position="1"/>
        <end position="35"/>
    </location>
</feature>
<evidence type="ECO:0000256" key="1">
    <source>
        <dbReference type="SAM" id="MobiDB-lite"/>
    </source>
</evidence>
<evidence type="ECO:0000313" key="2">
    <source>
        <dbReference type="EMBL" id="WOG81426.1"/>
    </source>
</evidence>
<keyword evidence="3" id="KW-1185">Reference proteome</keyword>
<reference evidence="2" key="2">
    <citation type="submission" date="2022-03" db="EMBL/GenBank/DDBJ databases">
        <title>Draft title - Genomic analysis of global carrot germplasm unveils the trajectory of domestication and the origin of high carotenoid orange carrot.</title>
        <authorList>
            <person name="Iorizzo M."/>
            <person name="Ellison S."/>
            <person name="Senalik D."/>
            <person name="Macko-Podgorni A."/>
            <person name="Grzebelus D."/>
            <person name="Bostan H."/>
            <person name="Rolling W."/>
            <person name="Curaba J."/>
            <person name="Simon P."/>
        </authorList>
    </citation>
    <scope>NUCLEOTIDE SEQUENCE</scope>
    <source>
        <tissue evidence="2">Leaf</tissue>
    </source>
</reference>
<proteinExistence type="predicted"/>
<sequence>MQKHARPAEDKNQVGEWYNAGAQKDADQSASSIDVSGSGMFVSGITQNDPGTITGQVSTDMIGNSKRRRVPNVETLLSDNVLKKAHSQDKENHVPVHVLERTGHGLNIENRFRDGTYTIMRDISNRDLNPNLGSDNLQLRLNVDAPPVVKKRKGRGFSTEKRIQMREKETPHGQTHENHSSAINTG</sequence>
<accession>A0AAF0W1F7</accession>
<evidence type="ECO:0000313" key="3">
    <source>
        <dbReference type="Proteomes" id="UP000077755"/>
    </source>
</evidence>
<feature type="compositionally biased region" description="Basic and acidic residues" evidence="1">
    <location>
        <begin position="1"/>
        <end position="13"/>
    </location>
</feature>